<dbReference type="EMBL" id="SNZB01000001">
    <property type="protein sequence ID" value="TDR23872.1"/>
    <property type="molecule type" value="Genomic_DNA"/>
</dbReference>
<keyword evidence="3" id="KW-1185">Reference proteome</keyword>
<organism evidence="2 3">
    <name type="scientific">Marinicella litoralis</name>
    <dbReference type="NCBI Taxonomy" id="644220"/>
    <lineage>
        <taxon>Bacteria</taxon>
        <taxon>Pseudomonadati</taxon>
        <taxon>Pseudomonadota</taxon>
        <taxon>Gammaproteobacteria</taxon>
        <taxon>Lysobacterales</taxon>
        <taxon>Marinicellaceae</taxon>
        <taxon>Marinicella</taxon>
    </lineage>
</organism>
<comment type="caution">
    <text evidence="2">The sequence shown here is derived from an EMBL/GenBank/DDBJ whole genome shotgun (WGS) entry which is preliminary data.</text>
</comment>
<dbReference type="RefSeq" id="WP_099017520.1">
    <property type="nucleotide sequence ID" value="NZ_NIHB01000001.1"/>
</dbReference>
<dbReference type="OrthoDB" id="264824at2"/>
<evidence type="ECO:0000313" key="3">
    <source>
        <dbReference type="Proteomes" id="UP000295724"/>
    </source>
</evidence>
<dbReference type="NCBIfam" id="NF041518">
    <property type="entry name" value="choice_anch_Q"/>
    <property type="match status" value="1"/>
</dbReference>
<evidence type="ECO:0000313" key="2">
    <source>
        <dbReference type="EMBL" id="TDR23872.1"/>
    </source>
</evidence>
<dbReference type="SUPFAM" id="SSF51126">
    <property type="entry name" value="Pectin lyase-like"/>
    <property type="match status" value="1"/>
</dbReference>
<protein>
    <submittedName>
        <fullName evidence="2">Putative outer membrane repeat protein</fullName>
    </submittedName>
</protein>
<dbReference type="AlphaFoldDB" id="A0A4R6XV34"/>
<sequence length="683" mass="73426">MYKIFISFIFMFFIQCTQAQDNTQIFVVNAGDNQGLIAAIESANNNTAAAKIFIQPGPAGETSFTFTEAYMGTDNALPVISSVVQIVTTPAAQNRITLKRDINAPQFRLLEVSGHGRLGMNGFINVESFSVNGNGGAILAGDETTVQCRGTNFRNNFASGEGGAIYMGGESELMCINTFGYRNDFGGEFRENRAGTVGGAISIQGQSRAVIKHQVFADNSAGVFGCDLNLNSSINATFSTLTVENNTFSADCNNVLFENPRGRMSFRNNSVVGRGDIFDSTDTINFFGNLFDAISTSTNNKTSGILKALCNDFGTDAFHSLGYNISTENSCGLDQSTDLPDTDPMVNLPDEHDVIALKAGSPAIDAGASMMQDNPDGVDYLPCGYIDARGLGRPQDANGDGVFECDMGYYEVQGGPDITEAQSGLYFDTDRNGEGVHVEMLGDDSALVAMFTYHPNQTDLMWFVGSGSRMGNSIVIDEVYRASGGAFGAAFDASNIQNEFVGSMSLVFPDCEATDKPGRMVFESNKEMEEPLENLLVEAFTLSRLLTCAQTQPSEKIGRSGSFFDPQRSGEGIFIDVIDDNTAVVFFYTYTPSGEQFWLVGSGASINGNTITANMLYPTATTGFGSQFNSNEIQFSSWGEVTITHKPGCNEIDISYHSTVSGYGSGELNHVRLTQPAGITCDL</sequence>
<accession>A0A4R6XV34</accession>
<reference evidence="2 3" key="1">
    <citation type="submission" date="2019-03" db="EMBL/GenBank/DDBJ databases">
        <title>Genomic Encyclopedia of Type Strains, Phase IV (KMG-IV): sequencing the most valuable type-strain genomes for metagenomic binning, comparative biology and taxonomic classification.</title>
        <authorList>
            <person name="Goeker M."/>
        </authorList>
    </citation>
    <scope>NUCLEOTIDE SEQUENCE [LARGE SCALE GENOMIC DNA]</scope>
    <source>
        <strain evidence="2 3">DSM 25488</strain>
    </source>
</reference>
<dbReference type="InterPro" id="IPR059226">
    <property type="entry name" value="Choice_anch_Q_dom"/>
</dbReference>
<dbReference type="Proteomes" id="UP000295724">
    <property type="component" value="Unassembled WGS sequence"/>
</dbReference>
<feature type="chain" id="PRO_5020512276" evidence="1">
    <location>
        <begin position="20"/>
        <end position="683"/>
    </location>
</feature>
<gene>
    <name evidence="2" type="ORF">C8D91_0739</name>
</gene>
<keyword evidence="1" id="KW-0732">Signal</keyword>
<proteinExistence type="predicted"/>
<dbReference type="InterPro" id="IPR011050">
    <property type="entry name" value="Pectin_lyase_fold/virulence"/>
</dbReference>
<feature type="signal peptide" evidence="1">
    <location>
        <begin position="1"/>
        <end position="19"/>
    </location>
</feature>
<name>A0A4R6XV34_9GAMM</name>
<evidence type="ECO:0000256" key="1">
    <source>
        <dbReference type="SAM" id="SignalP"/>
    </source>
</evidence>